<accession>A0ABQ2W875</accession>
<keyword evidence="2" id="KW-1185">Reference proteome</keyword>
<reference evidence="2" key="1">
    <citation type="journal article" date="2019" name="Int. J. Syst. Evol. Microbiol.">
        <title>The Global Catalogue of Microorganisms (GCM) 10K type strain sequencing project: providing services to taxonomists for standard genome sequencing and annotation.</title>
        <authorList>
            <consortium name="The Broad Institute Genomics Platform"/>
            <consortium name="The Broad Institute Genome Sequencing Center for Infectious Disease"/>
            <person name="Wu L."/>
            <person name="Ma J."/>
        </authorList>
    </citation>
    <scope>NUCLEOTIDE SEQUENCE [LARGE SCALE GENOMIC DNA]</scope>
    <source>
        <strain evidence="2">JCM 4376</strain>
    </source>
</reference>
<evidence type="ECO:0000313" key="2">
    <source>
        <dbReference type="Proteomes" id="UP000660675"/>
    </source>
</evidence>
<organism evidence="1 2">
    <name type="scientific">Streptomyces gelaticus</name>
    <dbReference type="NCBI Taxonomy" id="285446"/>
    <lineage>
        <taxon>Bacteria</taxon>
        <taxon>Bacillati</taxon>
        <taxon>Actinomycetota</taxon>
        <taxon>Actinomycetes</taxon>
        <taxon>Kitasatosporales</taxon>
        <taxon>Streptomycetaceae</taxon>
        <taxon>Streptomyces</taxon>
    </lineage>
</organism>
<sequence length="132" mass="14849">MVGLLRQVGLLRLRRRQRLGLRHLRVLRGGRLPVPLPRLHLAVLSLPVRSRPLVGGLGQRLGLMRGVRVRRLRPPGLPPRLAARRGGLIRGPPRYPGLAATRGQHDTFVRGPYSRELLLVTLSALRHRDSYV</sequence>
<dbReference type="Proteomes" id="UP000660675">
    <property type="component" value="Unassembled WGS sequence"/>
</dbReference>
<evidence type="ECO:0000313" key="1">
    <source>
        <dbReference type="EMBL" id="GGV94000.1"/>
    </source>
</evidence>
<proteinExistence type="predicted"/>
<name>A0ABQ2W875_9ACTN</name>
<comment type="caution">
    <text evidence="1">The sequence shown here is derived from an EMBL/GenBank/DDBJ whole genome shotgun (WGS) entry which is preliminary data.</text>
</comment>
<protein>
    <submittedName>
        <fullName evidence="1">Uncharacterized protein</fullName>
    </submittedName>
</protein>
<dbReference type="EMBL" id="BMTF01000026">
    <property type="protein sequence ID" value="GGV94000.1"/>
    <property type="molecule type" value="Genomic_DNA"/>
</dbReference>
<gene>
    <name evidence="1" type="ORF">GCM10015535_58190</name>
</gene>